<dbReference type="PANTHER" id="PTHR10480">
    <property type="entry name" value="PROTEIN UNC-13 HOMOLOG"/>
    <property type="match status" value="1"/>
</dbReference>
<dbReference type="Proteomes" id="UP000193380">
    <property type="component" value="Unassembled WGS sequence"/>
</dbReference>
<dbReference type="InterPro" id="IPR014770">
    <property type="entry name" value="Munc13_1"/>
</dbReference>
<evidence type="ECO:0008006" key="7">
    <source>
        <dbReference type="Google" id="ProtNLM"/>
    </source>
</evidence>
<dbReference type="PANTHER" id="PTHR10480:SF1">
    <property type="entry name" value="PROTEIN UNC-13 HOMOLOG A"/>
    <property type="match status" value="1"/>
</dbReference>
<dbReference type="InterPro" id="IPR027080">
    <property type="entry name" value="Unc-13"/>
</dbReference>
<name>A0A060WYM3_ONCMY</name>
<dbReference type="Pfam" id="PF06292">
    <property type="entry name" value="MUN"/>
    <property type="match status" value="1"/>
</dbReference>
<keyword evidence="1" id="KW-0677">Repeat</keyword>
<dbReference type="STRING" id="8022.A0A060WYM3"/>
<dbReference type="GO" id="GO:0061789">
    <property type="term" value="P:dense core granule priming"/>
    <property type="evidence" value="ECO:0007669"/>
    <property type="project" value="TreeGrafter"/>
</dbReference>
<dbReference type="EMBL" id="FR904824">
    <property type="protein sequence ID" value="CDQ72296.1"/>
    <property type="molecule type" value="Genomic_DNA"/>
</dbReference>
<evidence type="ECO:0000313" key="5">
    <source>
        <dbReference type="EMBL" id="CDQ72296.1"/>
    </source>
</evidence>
<dbReference type="GO" id="GO:0017075">
    <property type="term" value="F:syntaxin-1 binding"/>
    <property type="evidence" value="ECO:0007669"/>
    <property type="project" value="TreeGrafter"/>
</dbReference>
<dbReference type="PROSITE" id="PS51259">
    <property type="entry name" value="MHD2"/>
    <property type="match status" value="1"/>
</dbReference>
<dbReference type="InterPro" id="IPR010439">
    <property type="entry name" value="MUN_dom"/>
</dbReference>
<dbReference type="Gene3D" id="1.10.357.50">
    <property type="match status" value="1"/>
</dbReference>
<reference evidence="5" key="2">
    <citation type="submission" date="2014-03" db="EMBL/GenBank/DDBJ databases">
        <authorList>
            <person name="Genoscope - CEA"/>
        </authorList>
    </citation>
    <scope>NUCLEOTIDE SEQUENCE</scope>
</reference>
<organism evidence="5 6">
    <name type="scientific">Oncorhynchus mykiss</name>
    <name type="common">Rainbow trout</name>
    <name type="synonym">Salmo gairdneri</name>
    <dbReference type="NCBI Taxonomy" id="8022"/>
    <lineage>
        <taxon>Eukaryota</taxon>
        <taxon>Metazoa</taxon>
        <taxon>Chordata</taxon>
        <taxon>Craniata</taxon>
        <taxon>Vertebrata</taxon>
        <taxon>Euteleostomi</taxon>
        <taxon>Actinopterygii</taxon>
        <taxon>Neopterygii</taxon>
        <taxon>Teleostei</taxon>
        <taxon>Protacanthopterygii</taxon>
        <taxon>Salmoniformes</taxon>
        <taxon>Salmonidae</taxon>
        <taxon>Salmoninae</taxon>
        <taxon>Oncorhynchus</taxon>
    </lineage>
</organism>
<dbReference type="GO" id="GO:0035249">
    <property type="term" value="P:synaptic transmission, glutamatergic"/>
    <property type="evidence" value="ECO:0007669"/>
    <property type="project" value="TreeGrafter"/>
</dbReference>
<evidence type="ECO:0000259" key="4">
    <source>
        <dbReference type="PROSITE" id="PS51259"/>
    </source>
</evidence>
<dbReference type="GO" id="GO:0042734">
    <property type="term" value="C:presynaptic membrane"/>
    <property type="evidence" value="ECO:0007669"/>
    <property type="project" value="TreeGrafter"/>
</dbReference>
<dbReference type="GO" id="GO:0043195">
    <property type="term" value="C:terminal bouton"/>
    <property type="evidence" value="ECO:0007669"/>
    <property type="project" value="TreeGrafter"/>
</dbReference>
<keyword evidence="2" id="KW-0862">Zinc</keyword>
<accession>A0A060WYM3</accession>
<dbReference type="GO" id="GO:0099525">
    <property type="term" value="P:presynaptic dense core vesicle exocytosis"/>
    <property type="evidence" value="ECO:0007669"/>
    <property type="project" value="TreeGrafter"/>
</dbReference>
<protein>
    <recommendedName>
        <fullName evidence="7">MHD1 domain-containing protein</fullName>
    </recommendedName>
</protein>
<dbReference type="GO" id="GO:0008270">
    <property type="term" value="F:zinc ion binding"/>
    <property type="evidence" value="ECO:0007669"/>
    <property type="project" value="UniProtKB-KW"/>
</dbReference>
<evidence type="ECO:0000256" key="2">
    <source>
        <dbReference type="ARBA" id="ARBA00022771"/>
    </source>
</evidence>
<keyword evidence="2" id="KW-0863">Zinc-finger</keyword>
<feature type="domain" description="MHD1" evidence="3">
    <location>
        <begin position="113"/>
        <end position="256"/>
    </location>
</feature>
<dbReference type="GO" id="GO:0016081">
    <property type="term" value="P:synaptic vesicle docking"/>
    <property type="evidence" value="ECO:0007669"/>
    <property type="project" value="TreeGrafter"/>
</dbReference>
<dbReference type="GO" id="GO:0098831">
    <property type="term" value="C:presynaptic active zone cytoplasmic component"/>
    <property type="evidence" value="ECO:0007669"/>
    <property type="project" value="TreeGrafter"/>
</dbReference>
<dbReference type="GO" id="GO:0030672">
    <property type="term" value="C:synaptic vesicle membrane"/>
    <property type="evidence" value="ECO:0007669"/>
    <property type="project" value="TreeGrafter"/>
</dbReference>
<evidence type="ECO:0000256" key="1">
    <source>
        <dbReference type="ARBA" id="ARBA00022737"/>
    </source>
</evidence>
<dbReference type="FunFam" id="1.10.357.50:FF:000001">
    <property type="entry name" value="Protein unc-13 homolog B"/>
    <property type="match status" value="1"/>
</dbReference>
<dbReference type="GO" id="GO:0019992">
    <property type="term" value="F:diacylglycerol binding"/>
    <property type="evidence" value="ECO:0007669"/>
    <property type="project" value="InterPro"/>
</dbReference>
<dbReference type="PaxDb" id="8022-A0A060WYM3"/>
<proteinExistence type="predicted"/>
<evidence type="ECO:0000259" key="3">
    <source>
        <dbReference type="PROSITE" id="PS51258"/>
    </source>
</evidence>
<dbReference type="GO" id="GO:0005516">
    <property type="term" value="F:calmodulin binding"/>
    <property type="evidence" value="ECO:0007669"/>
    <property type="project" value="TreeGrafter"/>
</dbReference>
<dbReference type="PROSITE" id="PS51258">
    <property type="entry name" value="MHD1"/>
    <property type="match status" value="1"/>
</dbReference>
<gene>
    <name evidence="5" type="ORF">GSONMT00053683001</name>
</gene>
<evidence type="ECO:0000313" key="6">
    <source>
        <dbReference type="Proteomes" id="UP000193380"/>
    </source>
</evidence>
<dbReference type="InterPro" id="IPR014772">
    <property type="entry name" value="Munc13_dom-2"/>
</dbReference>
<sequence>MKVQELQSPPRASQVVKDCVKACLNSTYEYIFNNCHELYSREYQTDPAKPGVDHPEEQGPSIKNLDFWSKLITLIVSIIEEDKNSYTPCLNQFPQELNVGKISAEVMWNLFAQDMKYAMEEHEKNRLCKSADYMNLHFKVKWLYNEYCKDLPFFKSRVPEYPAWFEPFVIQWLDENEEVSRDFLHGALERDKKDGFQVTSEHALFSCSVVDVFSQLNQSFEIIRKLECPDPQIVGNYMKRFAKTIGNVLLSYADIISKCFANYVNMEKVPCILINNIQQLRVQLERMFEAMGGKDLCKEASDFLKDLQVKLNTVMDDLSRIFSVSLTLFAKICEKTVLKRVLKELWKLVMNTMEKTIVLPPLTDQTVRTPTPLSTHGTQLISNAAKQLGQLSKIKEHMGREEAKALSPKQCAVIELALDTIKATNTQPQTIALSLH</sequence>
<dbReference type="SMART" id="SM01145">
    <property type="entry name" value="DUF1041"/>
    <property type="match status" value="1"/>
</dbReference>
<feature type="domain" description="MHD2" evidence="4">
    <location>
        <begin position="312"/>
        <end position="436"/>
    </location>
</feature>
<dbReference type="GO" id="GO:0016082">
    <property type="term" value="P:synaptic vesicle priming"/>
    <property type="evidence" value="ECO:0007669"/>
    <property type="project" value="TreeGrafter"/>
</dbReference>
<dbReference type="AlphaFoldDB" id="A0A060WYM3"/>
<dbReference type="GO" id="GO:0031594">
    <property type="term" value="C:neuromuscular junction"/>
    <property type="evidence" value="ECO:0007669"/>
    <property type="project" value="TreeGrafter"/>
</dbReference>
<keyword evidence="2" id="KW-0479">Metal-binding</keyword>
<reference evidence="5" key="1">
    <citation type="journal article" date="2014" name="Nat. Commun.">
        <title>The rainbow trout genome provides novel insights into evolution after whole-genome duplication in vertebrates.</title>
        <authorList>
            <person name="Berthelot C."/>
            <person name="Brunet F."/>
            <person name="Chalopin D."/>
            <person name="Juanchich A."/>
            <person name="Bernard M."/>
            <person name="Noel B."/>
            <person name="Bento P."/>
            <person name="Da Silva C."/>
            <person name="Labadie K."/>
            <person name="Alberti A."/>
            <person name="Aury J.M."/>
            <person name="Louis A."/>
            <person name="Dehais P."/>
            <person name="Bardou P."/>
            <person name="Montfort J."/>
            <person name="Klopp C."/>
            <person name="Cabau C."/>
            <person name="Gaspin C."/>
            <person name="Thorgaard G.H."/>
            <person name="Boussaha M."/>
            <person name="Quillet E."/>
            <person name="Guyomard R."/>
            <person name="Galiana D."/>
            <person name="Bobe J."/>
            <person name="Volff J.N."/>
            <person name="Genet C."/>
            <person name="Wincker P."/>
            <person name="Jaillon O."/>
            <person name="Roest Crollius H."/>
            <person name="Guiguen Y."/>
        </authorList>
    </citation>
    <scope>NUCLEOTIDE SEQUENCE [LARGE SCALE GENOMIC DNA]</scope>
</reference>